<evidence type="ECO:0000256" key="5">
    <source>
        <dbReference type="ARBA" id="ARBA00023045"/>
    </source>
</evidence>
<sequence length="202" mass="22485">MSNSKEFRGSFGGLNIETREHAQDIITGYAAVYNSDSLDLGFFTEVIRPGAFSRAIEESQDVRALLDHNTGKIIGRTKAGNLTISEDERGLKVTLQPIDTEDGRTAIEWVRSGVVDGFSFGFETLTDKWGLKDGRSYREILDLNLFEVSLVAFPAYTATSVALRSEHLASAETVWQSRVQSQEGAARKMRSFSRRLRLLTSL</sequence>
<evidence type="ECO:0000259" key="6">
    <source>
        <dbReference type="Pfam" id="PF04586"/>
    </source>
</evidence>
<protein>
    <submittedName>
        <fullName evidence="7">COG3740 Phage head maturation protease</fullName>
    </submittedName>
</protein>
<feature type="domain" description="Prohead serine protease" evidence="6">
    <location>
        <begin position="17"/>
        <end position="169"/>
    </location>
</feature>
<reference evidence="7" key="1">
    <citation type="submission" date="2020-05" db="EMBL/GenBank/DDBJ databases">
        <authorList>
            <person name="Chiriac C."/>
            <person name="Salcher M."/>
            <person name="Ghai R."/>
            <person name="Kavagutti S V."/>
        </authorList>
    </citation>
    <scope>NUCLEOTIDE SEQUENCE</scope>
</reference>
<organism evidence="7">
    <name type="scientific">uncultured Caudovirales phage</name>
    <dbReference type="NCBI Taxonomy" id="2100421"/>
    <lineage>
        <taxon>Viruses</taxon>
        <taxon>Duplodnaviria</taxon>
        <taxon>Heunggongvirae</taxon>
        <taxon>Uroviricota</taxon>
        <taxon>Caudoviricetes</taxon>
        <taxon>Peduoviridae</taxon>
        <taxon>Maltschvirus</taxon>
        <taxon>Maltschvirus maltsch</taxon>
    </lineage>
</organism>
<dbReference type="NCBIfam" id="TIGR01543">
    <property type="entry name" value="proheadase_HK97"/>
    <property type="match status" value="1"/>
</dbReference>
<dbReference type="GO" id="GO:0046797">
    <property type="term" value="P:viral procapsid maturation"/>
    <property type="evidence" value="ECO:0007669"/>
    <property type="project" value="UniProtKB-KW"/>
</dbReference>
<accession>A0A6J5T0E3</accession>
<dbReference type="InterPro" id="IPR054613">
    <property type="entry name" value="Peptidase_S78_dom"/>
</dbReference>
<dbReference type="GO" id="GO:0006508">
    <property type="term" value="P:proteolysis"/>
    <property type="evidence" value="ECO:0007669"/>
    <property type="project" value="UniProtKB-KW"/>
</dbReference>
<keyword evidence="2 7" id="KW-0645">Protease</keyword>
<evidence type="ECO:0000256" key="3">
    <source>
        <dbReference type="ARBA" id="ARBA00022801"/>
    </source>
</evidence>
<name>A0A6J5T0E3_9CAUD</name>
<evidence type="ECO:0000256" key="2">
    <source>
        <dbReference type="ARBA" id="ARBA00022670"/>
    </source>
</evidence>
<keyword evidence="3" id="KW-0378">Hydrolase</keyword>
<evidence type="ECO:0000256" key="1">
    <source>
        <dbReference type="ARBA" id="ARBA00022612"/>
    </source>
</evidence>
<dbReference type="EMBL" id="LR797490">
    <property type="protein sequence ID" value="CAB4220411.1"/>
    <property type="molecule type" value="Genomic_DNA"/>
</dbReference>
<keyword evidence="4" id="KW-0118">Viral capsid assembly</keyword>
<evidence type="ECO:0000313" key="7">
    <source>
        <dbReference type="EMBL" id="CAB4220411.1"/>
    </source>
</evidence>
<dbReference type="GO" id="GO:0008233">
    <property type="term" value="F:peptidase activity"/>
    <property type="evidence" value="ECO:0007669"/>
    <property type="project" value="UniProtKB-KW"/>
</dbReference>
<evidence type="ECO:0000256" key="4">
    <source>
        <dbReference type="ARBA" id="ARBA00022950"/>
    </source>
</evidence>
<keyword evidence="5" id="KW-1273">Viral capsid maturation</keyword>
<gene>
    <name evidence="7" type="ORF">UFOVP1625_25</name>
</gene>
<keyword evidence="1" id="KW-1188">Viral release from host cell</keyword>
<proteinExistence type="predicted"/>
<dbReference type="InterPro" id="IPR006433">
    <property type="entry name" value="Prohead_protease"/>
</dbReference>
<dbReference type="Pfam" id="PF04586">
    <property type="entry name" value="Peptidase_S78"/>
    <property type="match status" value="1"/>
</dbReference>